<comment type="caution">
    <text evidence="2">The sequence shown here is derived from an EMBL/GenBank/DDBJ whole genome shotgun (WGS) entry which is preliminary data.</text>
</comment>
<feature type="non-terminal residue" evidence="2">
    <location>
        <position position="1"/>
    </location>
</feature>
<evidence type="ECO:0000313" key="3">
    <source>
        <dbReference type="Proteomes" id="UP001165082"/>
    </source>
</evidence>
<feature type="region of interest" description="Disordered" evidence="1">
    <location>
        <begin position="745"/>
        <end position="799"/>
    </location>
</feature>
<sequence>MWALYWGNDSESDQSFHDVLLATADSGIRILLGKAATLRDIDNERSRIAAAMQIVKSMRSIVLGMAKAGSAIGLDCSPGSNLGRQMPELETVHDGYLATPDAEIQAINLKDTDLMKTGMVQRRGIAAVKEGDKGCPREPCQRINYAGKEVCYACKKSLKGVDPYSKAEAAILNDRLMVTGKKKYGPEFQLLDRAVIQTLKLDDDDSRRSGLHTDPALFSQNIIIIKESVDMSPNGNFDTILSNLDVSGNNRRNFGQPRYSGEKQRPRRFSPSPQSRPYNRTSKKEPQVKKVKKEEPWQINTLKETHVEVQVTRERVSVGDDGTVSLAHVIETVNMTELEGDILDYVDKAEWKEVEINVTKANQEGIKKDFLSDSGCIGAHITPSSDGAISERTIASASLNTADHRQDPIKITKAIVLAIRVSGTIDNVPSRDIVMIINALVAPGIGKSSPSKGGFLSELDLCKLTTANIHTIISRSTGGENKYVFKTEENLIEVPLDGAGQGDHLRGEIGFLNSNYVADMVLDLRSRHQSEHETTIPCRVRPPSSKSQVNSLHWTQEQETIQQDIELTVDSACSKSSVVQSVRGLTNVRKLETPQFITPEGQNNQSMTVTHLGVLPLVVSAFDRQRQMFVPVALTISVGVCPSLRGSGYLSTKALELDALRANVDIQFIAGSHVENHILLDRRYELKLEESSGMDVLHGHVEGTHNYMSKSYVCDLADTHVETRPLMRPLGKAFSSNDMGDGPLYSQLNSLRGARSVPRPSTKPQEDSESHLSAKEKESDGEHDKISLQSSTDEDVDPFTGCWDRRETKRQHVKADAHFQVSPHLKHFATDECPPEFQNFMVSSTSILKKLGEAAVQRATGACLEQLQLARLKTILQRPTAFDANGFDVASESLIEMQLRDGRTADRFKNGQHPIESMLGTFALAALVADNRQRHRGNDAEEHRLKRAHAHLHMQSKGKVASRSQYSAKLGEEIVLNPSDRNKADEMALMDFSLIEGYDRTIKLINSAQNNEPIQRRQDIMSDVLRNTGPPKMAVICAGAAEIAVEAIERGIPCVSIDKLYNDDLATAEGRDKLQTQLNNSSLSLVVFSPPCGSWGRFSRMMKTLPGDGIDKERSQQLSWLVPVFDIIANWADRDGSHVVLIENPVGSDLFKEPAFLDFLRRLTKSNKSTSDCTQDIRMMAIHSETVAGCNFGAPFQKKMTWVSNKRISTIFPAYLGRCTHTKHAGGQLDNRYFNGV</sequence>
<keyword evidence="3" id="KW-1185">Reference proteome</keyword>
<gene>
    <name evidence="2" type="ORF">TrRE_jg847</name>
</gene>
<proteinExistence type="predicted"/>
<feature type="region of interest" description="Disordered" evidence="1">
    <location>
        <begin position="246"/>
        <end position="293"/>
    </location>
</feature>
<evidence type="ECO:0000313" key="2">
    <source>
        <dbReference type="EMBL" id="GMH61465.1"/>
    </source>
</evidence>
<feature type="compositionally biased region" description="Basic and acidic residues" evidence="1">
    <location>
        <begin position="282"/>
        <end position="293"/>
    </location>
</feature>
<feature type="compositionally biased region" description="Basic and acidic residues" evidence="1">
    <location>
        <begin position="764"/>
        <end position="786"/>
    </location>
</feature>
<dbReference type="EMBL" id="BRXZ01005177">
    <property type="protein sequence ID" value="GMH61465.1"/>
    <property type="molecule type" value="Genomic_DNA"/>
</dbReference>
<organism evidence="2 3">
    <name type="scientific">Triparma retinervis</name>
    <dbReference type="NCBI Taxonomy" id="2557542"/>
    <lineage>
        <taxon>Eukaryota</taxon>
        <taxon>Sar</taxon>
        <taxon>Stramenopiles</taxon>
        <taxon>Ochrophyta</taxon>
        <taxon>Bolidophyceae</taxon>
        <taxon>Parmales</taxon>
        <taxon>Triparmaceae</taxon>
        <taxon>Triparma</taxon>
    </lineage>
</organism>
<evidence type="ECO:0000256" key="1">
    <source>
        <dbReference type="SAM" id="MobiDB-lite"/>
    </source>
</evidence>
<dbReference type="AlphaFoldDB" id="A0A9W7A505"/>
<accession>A0A9W7A505</accession>
<dbReference type="OrthoDB" id="428604at2759"/>
<protein>
    <submittedName>
        <fullName evidence="2">Uncharacterized protein</fullName>
    </submittedName>
</protein>
<dbReference type="Proteomes" id="UP001165082">
    <property type="component" value="Unassembled WGS sequence"/>
</dbReference>
<name>A0A9W7A505_9STRA</name>
<reference evidence="2" key="1">
    <citation type="submission" date="2022-07" db="EMBL/GenBank/DDBJ databases">
        <title>Genome analysis of Parmales, a sister group of diatoms, reveals the evolutionary specialization of diatoms from phago-mixotrophs to photoautotrophs.</title>
        <authorList>
            <person name="Ban H."/>
            <person name="Sato S."/>
            <person name="Yoshikawa S."/>
            <person name="Kazumasa Y."/>
            <person name="Nakamura Y."/>
            <person name="Ichinomiya M."/>
            <person name="Saitoh K."/>
            <person name="Sato N."/>
            <person name="Blanc-Mathieu R."/>
            <person name="Endo H."/>
            <person name="Kuwata A."/>
            <person name="Ogata H."/>
        </authorList>
    </citation>
    <scope>NUCLEOTIDE SEQUENCE</scope>
</reference>